<dbReference type="EnsemblPlants" id="AET0Gv20170800.1">
    <property type="protein sequence ID" value="AET0Gv20170800.1"/>
    <property type="gene ID" value="AET0Gv20170800"/>
</dbReference>
<reference evidence="3" key="2">
    <citation type="journal article" date="2017" name="Nat. Plants">
        <title>The Aegilops tauschii genome reveals multiple impacts of transposons.</title>
        <authorList>
            <person name="Zhao G."/>
            <person name="Zou C."/>
            <person name="Li K."/>
            <person name="Wang K."/>
            <person name="Li T."/>
            <person name="Gao L."/>
            <person name="Zhang X."/>
            <person name="Wang H."/>
            <person name="Yang Z."/>
            <person name="Liu X."/>
            <person name="Jiang W."/>
            <person name="Mao L."/>
            <person name="Kong X."/>
            <person name="Jiao Y."/>
            <person name="Jia J."/>
        </authorList>
    </citation>
    <scope>NUCLEOTIDE SEQUENCE [LARGE SCALE GENOMIC DNA]</scope>
    <source>
        <strain evidence="3">cv. AL8/78</strain>
    </source>
</reference>
<reference evidence="2" key="3">
    <citation type="submission" date="2019-03" db="UniProtKB">
        <authorList>
            <consortium name="EnsemblPlants"/>
        </authorList>
    </citation>
    <scope>IDENTIFICATION</scope>
</reference>
<feature type="compositionally biased region" description="Basic and acidic residues" evidence="1">
    <location>
        <begin position="21"/>
        <end position="36"/>
    </location>
</feature>
<accession>A0A452XHI7</accession>
<feature type="region of interest" description="Disordered" evidence="1">
    <location>
        <begin position="1"/>
        <end position="42"/>
    </location>
</feature>
<sequence>MGNCNTLDQERAEGRPLSSLDKTRDSPTQHHRDLRTPSKLGATFRFHSRRKHTSSHLVWIRTHWRTGTMPEGCLARSTGCAPSITAPPPPALPTPPPTTPLPLAPPLVPSPSAIGSTAAAAIRSIWRSKNCRRIPIWSQRFSNGAGFMRRRKRWEASVGWWWRRRRWRRRRIRVRVRVRRGGR</sequence>
<organism evidence="2 3">
    <name type="scientific">Aegilops tauschii subsp. strangulata</name>
    <name type="common">Goatgrass</name>
    <dbReference type="NCBI Taxonomy" id="200361"/>
    <lineage>
        <taxon>Eukaryota</taxon>
        <taxon>Viridiplantae</taxon>
        <taxon>Streptophyta</taxon>
        <taxon>Embryophyta</taxon>
        <taxon>Tracheophyta</taxon>
        <taxon>Spermatophyta</taxon>
        <taxon>Magnoliopsida</taxon>
        <taxon>Liliopsida</taxon>
        <taxon>Poales</taxon>
        <taxon>Poaceae</taxon>
        <taxon>BOP clade</taxon>
        <taxon>Pooideae</taxon>
        <taxon>Triticodae</taxon>
        <taxon>Triticeae</taxon>
        <taxon>Triticinae</taxon>
        <taxon>Aegilops</taxon>
    </lineage>
</organism>
<proteinExistence type="predicted"/>
<reference evidence="3" key="1">
    <citation type="journal article" date="2014" name="Science">
        <title>Ancient hybridizations among the ancestral genomes of bread wheat.</title>
        <authorList>
            <consortium name="International Wheat Genome Sequencing Consortium,"/>
            <person name="Marcussen T."/>
            <person name="Sandve S.R."/>
            <person name="Heier L."/>
            <person name="Spannagl M."/>
            <person name="Pfeifer M."/>
            <person name="Jakobsen K.S."/>
            <person name="Wulff B.B."/>
            <person name="Steuernagel B."/>
            <person name="Mayer K.F."/>
            <person name="Olsen O.A."/>
        </authorList>
    </citation>
    <scope>NUCLEOTIDE SEQUENCE [LARGE SCALE GENOMIC DNA]</scope>
    <source>
        <strain evidence="3">cv. AL8/78</strain>
    </source>
</reference>
<dbReference type="Gramene" id="AET0Gv20170800.1">
    <property type="protein sequence ID" value="AET0Gv20170800.1"/>
    <property type="gene ID" value="AET0Gv20170800"/>
</dbReference>
<evidence type="ECO:0000313" key="2">
    <source>
        <dbReference type="EnsemblPlants" id="AET0Gv20170800.1"/>
    </source>
</evidence>
<evidence type="ECO:0000313" key="3">
    <source>
        <dbReference type="Proteomes" id="UP000015105"/>
    </source>
</evidence>
<name>A0A452XHI7_AEGTS</name>
<evidence type="ECO:0000256" key="1">
    <source>
        <dbReference type="SAM" id="MobiDB-lite"/>
    </source>
</evidence>
<keyword evidence="3" id="KW-1185">Reference proteome</keyword>
<dbReference type="AlphaFoldDB" id="A0A452XHI7"/>
<dbReference type="Proteomes" id="UP000015105">
    <property type="component" value="Unassembled WGS sequence"/>
</dbReference>
<protein>
    <submittedName>
        <fullName evidence="2">Uncharacterized protein</fullName>
    </submittedName>
</protein>